<accession>A0A411PN63</accession>
<dbReference type="PIRSF" id="PIRSF004923">
    <property type="entry name" value="RseC"/>
    <property type="match status" value="1"/>
</dbReference>
<dbReference type="KEGG" id="smai:EXU30_15425"/>
<dbReference type="PANTHER" id="PTHR35867:SF1">
    <property type="entry name" value="PROTEIN RSEC"/>
    <property type="match status" value="1"/>
</dbReference>
<gene>
    <name evidence="2" type="ORF">EXU30_15425</name>
</gene>
<sequence length="154" mass="16597">MMEELAHVLAYQNGWAQVEVQIKSACNHCSNQDNCGTSTIAKAFSVKTQQFSIASKQPCQPGDMLKIALPESVVIKSAALVYLLPLFGLLGFGLLGQFLAQLAQFNPDVAAMLFGFAGGFISWLGAKRIAKRVEAHAQPVIVQYLGQRLSTPTA</sequence>
<dbReference type="Proteomes" id="UP000291106">
    <property type="component" value="Chromosome"/>
</dbReference>
<evidence type="ECO:0000313" key="3">
    <source>
        <dbReference type="Proteomes" id="UP000291106"/>
    </source>
</evidence>
<keyword evidence="1" id="KW-1133">Transmembrane helix</keyword>
<protein>
    <submittedName>
        <fullName evidence="2">Fis family transcriptional regulator</fullName>
    </submittedName>
</protein>
<dbReference type="InterPro" id="IPR026268">
    <property type="entry name" value="RseC"/>
</dbReference>
<keyword evidence="3" id="KW-1185">Reference proteome</keyword>
<proteinExistence type="predicted"/>
<evidence type="ECO:0000313" key="2">
    <source>
        <dbReference type="EMBL" id="QBF84936.1"/>
    </source>
</evidence>
<feature type="transmembrane region" description="Helical" evidence="1">
    <location>
        <begin position="109"/>
        <end position="126"/>
    </location>
</feature>
<dbReference type="InterPro" id="IPR007359">
    <property type="entry name" value="SigmaE_reg_RseC_MucC"/>
</dbReference>
<dbReference type="AlphaFoldDB" id="A0A411PN63"/>
<dbReference type="OrthoDB" id="9795854at2"/>
<name>A0A411PN63_9GAMM</name>
<dbReference type="PANTHER" id="PTHR35867">
    <property type="entry name" value="PROTEIN RSEC"/>
    <property type="match status" value="1"/>
</dbReference>
<evidence type="ECO:0000256" key="1">
    <source>
        <dbReference type="SAM" id="Phobius"/>
    </source>
</evidence>
<keyword evidence="1" id="KW-0472">Membrane</keyword>
<feature type="transmembrane region" description="Helical" evidence="1">
    <location>
        <begin position="79"/>
        <end position="103"/>
    </location>
</feature>
<reference evidence="2 3" key="1">
    <citation type="submission" date="2019-02" db="EMBL/GenBank/DDBJ databases">
        <title>Shewanella sp. D4-2 isolated from Dokdo Island.</title>
        <authorList>
            <person name="Baek K."/>
        </authorList>
    </citation>
    <scope>NUCLEOTIDE SEQUENCE [LARGE SCALE GENOMIC DNA]</scope>
    <source>
        <strain evidence="2 3">D4-2</strain>
    </source>
</reference>
<keyword evidence="1" id="KW-0812">Transmembrane</keyword>
<dbReference type="EMBL" id="CP036200">
    <property type="protein sequence ID" value="QBF84936.1"/>
    <property type="molecule type" value="Genomic_DNA"/>
</dbReference>
<organism evidence="2 3">
    <name type="scientific">Shewanella maritima</name>
    <dbReference type="NCBI Taxonomy" id="2520507"/>
    <lineage>
        <taxon>Bacteria</taxon>
        <taxon>Pseudomonadati</taxon>
        <taxon>Pseudomonadota</taxon>
        <taxon>Gammaproteobacteria</taxon>
        <taxon>Alteromonadales</taxon>
        <taxon>Shewanellaceae</taxon>
        <taxon>Shewanella</taxon>
    </lineage>
</organism>
<dbReference type="Pfam" id="PF04246">
    <property type="entry name" value="RseC_MucC"/>
    <property type="match status" value="1"/>
</dbReference>